<evidence type="ECO:0000313" key="3">
    <source>
        <dbReference type="EMBL" id="KFM69485.1"/>
    </source>
</evidence>
<feature type="domain" description="Transposable element P transposase-like C-terminal" evidence="1">
    <location>
        <begin position="249"/>
        <end position="327"/>
    </location>
</feature>
<name>A0A087TWJ6_STEMI</name>
<dbReference type="OrthoDB" id="6769653at2759"/>
<feature type="domain" description="Transposable element P transposase-like GTP-binding insertion" evidence="2">
    <location>
        <begin position="38"/>
        <end position="142"/>
    </location>
</feature>
<accession>A0A087TWJ6</accession>
<dbReference type="EMBL" id="KK117081">
    <property type="protein sequence ID" value="KFM69485.1"/>
    <property type="molecule type" value="Genomic_DNA"/>
</dbReference>
<proteinExistence type="predicted"/>
<gene>
    <name evidence="3" type="ORF">X975_13566</name>
</gene>
<organism evidence="3 4">
    <name type="scientific">Stegodyphus mimosarum</name>
    <name type="common">African social velvet spider</name>
    <dbReference type="NCBI Taxonomy" id="407821"/>
    <lineage>
        <taxon>Eukaryota</taxon>
        <taxon>Metazoa</taxon>
        <taxon>Ecdysozoa</taxon>
        <taxon>Arthropoda</taxon>
        <taxon>Chelicerata</taxon>
        <taxon>Arachnida</taxon>
        <taxon>Araneae</taxon>
        <taxon>Araneomorphae</taxon>
        <taxon>Entelegynae</taxon>
        <taxon>Eresoidea</taxon>
        <taxon>Eresidae</taxon>
        <taxon>Stegodyphus</taxon>
    </lineage>
</organism>
<dbReference type="Proteomes" id="UP000054359">
    <property type="component" value="Unassembled WGS sequence"/>
</dbReference>
<sequence>MSGSNRALWKALQINENKSWCMHPITNENIYFFADAPHLLKLIRNWLLDTGFVLSDNSSKTPLLELLKINAGEYKVCCKLTETHILCEKSQRQNVRLASQLFSESTAAALERYKSGSDPKLCCDLAHFIKEVNNWFHIFNSYIPEIFEFPCKSAYEKYITTQDAAIDNFCKTVKNMRCTGKKSLQVFQKDALENTFSQLRSRGGLDDHPTPLSALYRLRMVIIGKNGFIGARGITNTKGRLEGDYLISKVLRHAGVKVNVGNDDKMSFSYSENSDTEKNIDCPSEKSELKLDMSITEKDGLSYIAGWIAKTHHIEYPNLGEFTYKLKEDPNCISLWIQHLSHGGLI</sequence>
<dbReference type="STRING" id="407821.A0A087TWJ6"/>
<protein>
    <submittedName>
        <fullName evidence="3">Transposable element P transposase</fullName>
    </submittedName>
</protein>
<reference evidence="3 4" key="1">
    <citation type="submission" date="2013-11" db="EMBL/GenBank/DDBJ databases">
        <title>Genome sequencing of Stegodyphus mimosarum.</title>
        <authorList>
            <person name="Bechsgaard J."/>
        </authorList>
    </citation>
    <scope>NUCLEOTIDE SEQUENCE [LARGE SCALE GENOMIC DNA]</scope>
</reference>
<dbReference type="InterPro" id="IPR022242">
    <property type="entry name" value="TNP-like_C"/>
</dbReference>
<dbReference type="Pfam" id="PF12596">
    <property type="entry name" value="Tnp_P_element_C"/>
    <property type="match status" value="1"/>
</dbReference>
<evidence type="ECO:0000313" key="4">
    <source>
        <dbReference type="Proteomes" id="UP000054359"/>
    </source>
</evidence>
<dbReference type="AlphaFoldDB" id="A0A087TWJ6"/>
<dbReference type="Pfam" id="PF21788">
    <property type="entry name" value="TNP-like_GBD"/>
    <property type="match status" value="1"/>
</dbReference>
<evidence type="ECO:0000259" key="2">
    <source>
        <dbReference type="Pfam" id="PF21788"/>
    </source>
</evidence>
<evidence type="ECO:0000259" key="1">
    <source>
        <dbReference type="Pfam" id="PF12596"/>
    </source>
</evidence>
<dbReference type="InterPro" id="IPR048366">
    <property type="entry name" value="TNP-like_GBD"/>
</dbReference>
<feature type="non-terminal residue" evidence="3">
    <location>
        <position position="346"/>
    </location>
</feature>
<keyword evidence="4" id="KW-1185">Reference proteome</keyword>